<name>A0ABV0RPQ3_9TELE</name>
<evidence type="ECO:0000313" key="3">
    <source>
        <dbReference type="Proteomes" id="UP001434883"/>
    </source>
</evidence>
<evidence type="ECO:0000256" key="1">
    <source>
        <dbReference type="SAM" id="MobiDB-lite"/>
    </source>
</evidence>
<gene>
    <name evidence="2" type="ORF">XENOCAPTIV_002070</name>
</gene>
<reference evidence="2 3" key="1">
    <citation type="submission" date="2021-06" db="EMBL/GenBank/DDBJ databases">
        <authorList>
            <person name="Palmer J.M."/>
        </authorList>
    </citation>
    <scope>NUCLEOTIDE SEQUENCE [LARGE SCALE GENOMIC DNA]</scope>
    <source>
        <strain evidence="2 3">XC_2019</strain>
        <tissue evidence="2">Muscle</tissue>
    </source>
</reference>
<dbReference type="Proteomes" id="UP001434883">
    <property type="component" value="Unassembled WGS sequence"/>
</dbReference>
<accession>A0ABV0RPQ3</accession>
<evidence type="ECO:0000313" key="2">
    <source>
        <dbReference type="EMBL" id="MEQ2209652.1"/>
    </source>
</evidence>
<proteinExistence type="predicted"/>
<dbReference type="EMBL" id="JAHRIN010051617">
    <property type="protein sequence ID" value="MEQ2209652.1"/>
    <property type="molecule type" value="Genomic_DNA"/>
</dbReference>
<feature type="region of interest" description="Disordered" evidence="1">
    <location>
        <begin position="1"/>
        <end position="34"/>
    </location>
</feature>
<comment type="caution">
    <text evidence="2">The sequence shown here is derived from an EMBL/GenBank/DDBJ whole genome shotgun (WGS) entry which is preliminary data.</text>
</comment>
<organism evidence="2 3">
    <name type="scientific">Xenoophorus captivus</name>
    <dbReference type="NCBI Taxonomy" id="1517983"/>
    <lineage>
        <taxon>Eukaryota</taxon>
        <taxon>Metazoa</taxon>
        <taxon>Chordata</taxon>
        <taxon>Craniata</taxon>
        <taxon>Vertebrata</taxon>
        <taxon>Euteleostomi</taxon>
        <taxon>Actinopterygii</taxon>
        <taxon>Neopterygii</taxon>
        <taxon>Teleostei</taxon>
        <taxon>Neoteleostei</taxon>
        <taxon>Acanthomorphata</taxon>
        <taxon>Ovalentaria</taxon>
        <taxon>Atherinomorphae</taxon>
        <taxon>Cyprinodontiformes</taxon>
        <taxon>Goodeidae</taxon>
        <taxon>Xenoophorus</taxon>
    </lineage>
</organism>
<feature type="compositionally biased region" description="Polar residues" evidence="1">
    <location>
        <begin position="16"/>
        <end position="27"/>
    </location>
</feature>
<keyword evidence="3" id="KW-1185">Reference proteome</keyword>
<protein>
    <submittedName>
        <fullName evidence="2">Uncharacterized protein</fullName>
    </submittedName>
</protein>
<sequence>MATLGPESARPPFAQLGSSPSNQNHVGSANLPPNRGLERALEEAAASGVLNLSCRKLKEFPRTAANHDLSDTVEAGTVFSGGPVLRCGCREVSVAGGLQRGGLFTARLSTLTLPLFIINPDLFTPEAAGEDYLHLQLFPHLSHHAEASPQRGLLRTPVFPFFSGGLLRGCLTSCVDDSDCFLCFFISHDLNCA</sequence>